<comment type="subcellular location">
    <subcellularLocation>
        <location evidence="1">Nucleus</location>
    </subcellularLocation>
</comment>
<evidence type="ECO:0000256" key="1">
    <source>
        <dbReference type="ARBA" id="ARBA00004123"/>
    </source>
</evidence>
<gene>
    <name evidence="9" type="primary">cdca2</name>
</gene>
<organism evidence="9 10">
    <name type="scientific">Oryzias latipes</name>
    <name type="common">Japanese rice fish</name>
    <name type="synonym">Japanese killifish</name>
    <dbReference type="NCBI Taxonomy" id="8090"/>
    <lineage>
        <taxon>Eukaryota</taxon>
        <taxon>Metazoa</taxon>
        <taxon>Chordata</taxon>
        <taxon>Craniata</taxon>
        <taxon>Vertebrata</taxon>
        <taxon>Euteleostomi</taxon>
        <taxon>Actinopterygii</taxon>
        <taxon>Neopterygii</taxon>
        <taxon>Teleostei</taxon>
        <taxon>Neoteleostei</taxon>
        <taxon>Acanthomorphata</taxon>
        <taxon>Ovalentaria</taxon>
        <taxon>Atherinomorphae</taxon>
        <taxon>Beloniformes</taxon>
        <taxon>Adrianichthyidae</taxon>
        <taxon>Oryziinae</taxon>
        <taxon>Oryzias</taxon>
    </lineage>
</organism>
<evidence type="ECO:0000256" key="4">
    <source>
        <dbReference type="ARBA" id="ARBA00022843"/>
    </source>
</evidence>
<evidence type="ECO:0000256" key="5">
    <source>
        <dbReference type="ARBA" id="ARBA00023242"/>
    </source>
</evidence>
<feature type="compositionally biased region" description="Basic and acidic residues" evidence="7">
    <location>
        <begin position="13"/>
        <end position="25"/>
    </location>
</feature>
<dbReference type="RefSeq" id="XP_023814477.1">
    <property type="nucleotide sequence ID" value="XM_023958709.1"/>
</dbReference>
<dbReference type="InterPro" id="IPR029334">
    <property type="entry name" value="PP1-bd"/>
</dbReference>
<dbReference type="Ensembl" id="ENSORLT00000034387.1">
    <property type="protein sequence ID" value="ENSORLP00000041620.1"/>
    <property type="gene ID" value="ENSORLG00000026010.1"/>
</dbReference>
<feature type="domain" description="PP1-binding" evidence="8">
    <location>
        <begin position="252"/>
        <end position="295"/>
    </location>
</feature>
<feature type="region of interest" description="Disordered" evidence="7">
    <location>
        <begin position="1"/>
        <end position="86"/>
    </location>
</feature>
<feature type="region of interest" description="Disordered" evidence="7">
    <location>
        <begin position="684"/>
        <end position="758"/>
    </location>
</feature>
<keyword evidence="5" id="KW-0539">Nucleus</keyword>
<feature type="compositionally biased region" description="Low complexity" evidence="7">
    <location>
        <begin position="726"/>
        <end position="758"/>
    </location>
</feature>
<evidence type="ECO:0000256" key="7">
    <source>
        <dbReference type="SAM" id="MobiDB-lite"/>
    </source>
</evidence>
<keyword evidence="6" id="KW-0131">Cell cycle</keyword>
<evidence type="ECO:0000313" key="10">
    <source>
        <dbReference type="Proteomes" id="UP000001038"/>
    </source>
</evidence>
<feature type="compositionally biased region" description="Low complexity" evidence="7">
    <location>
        <begin position="530"/>
        <end position="540"/>
    </location>
</feature>
<keyword evidence="4" id="KW-0832">Ubl conjugation</keyword>
<dbReference type="GO" id="GO:0005634">
    <property type="term" value="C:nucleus"/>
    <property type="evidence" value="ECO:0007669"/>
    <property type="project" value="UniProtKB-SubCell"/>
</dbReference>
<proteinExistence type="predicted"/>
<sequence>MATVEMIAAGCKGDQEERISSKEKTPSVLSESNLNFSKLTPQQFGISTESFTPSSSSQRQDKSRLAQIKARRRSSVGVRGSPETNSLIRFMAQQKMKTAPSSRTPEIVRGSPLVASTLKQKMASFQSLMDVVEREAADALPEPGSGPGGCRNPLSDRINLNEGKENNPPAAPAPSKRRRLEIREACGALPDSTPKEQEGAVCRVQSPAPPPSADPAAASSSQQTSPFLISSLPLLQDPKPTEEGTPSVVKVKKQVRFGGPLSPEFFDKNLPPSTPLQKGGTPARGSTPGGGVPLRSVLKTPQSCEARAAGGQLDCLSPSEFEVSPTLVYSGRRRINPEGHDGGGEHPKIVFPVLDETDSAPTSHPDHDFDTQPLNLDTAFHEEYLSHSLPDLCAGSNTSCHTGVLDELLPEDEPQKEGVDGSAPPPCKNTQAATELKASSEAPRSRRKRKQPEESEPVKRSTRSAAKSASGRLKVTSTRKWNKGVDRSLYGSRAYASKNPSLSPIRERLSLSGRPPAVSCSESPVKPEMADAATEASDAAVENTPESATNAVVCKLRGRRGPKVRKVSVPDSQDLQDVHAEDPSTSVFQDSWELPSQLPEPGAPGADGEDLCSSGKPQPHESAKSDGMRGGELPDCTEEAVLVGEVAEGPPNSSGVQEEGVGVGEAGLAPWQADFNFEDVFKPVATRGQRSVRRSLRNQRSSTALGGRGSPGCLTPLLRPSGRRAGGPADADAAPLRPSNLPPQRRRTTPPLTLCERR</sequence>
<dbReference type="Proteomes" id="UP000001038">
    <property type="component" value="Chromosome 9"/>
</dbReference>
<feature type="compositionally biased region" description="Basic and acidic residues" evidence="7">
    <location>
        <begin position="618"/>
        <end position="629"/>
    </location>
</feature>
<protein>
    <recommendedName>
        <fullName evidence="8">PP1-binding domain-containing protein</fullName>
    </recommendedName>
</protein>
<feature type="region of interest" description="Disordered" evidence="7">
    <location>
        <begin position="412"/>
        <end position="664"/>
    </location>
</feature>
<dbReference type="Pfam" id="PF15276">
    <property type="entry name" value="PP1_bind"/>
    <property type="match status" value="1"/>
</dbReference>
<dbReference type="PANTHER" id="PTHR21603">
    <property type="entry name" value="ANTIGEN KI-67-LIKE PROTEIN"/>
    <property type="match status" value="1"/>
</dbReference>
<evidence type="ECO:0000259" key="8">
    <source>
        <dbReference type="Pfam" id="PF15276"/>
    </source>
</evidence>
<dbReference type="InParanoid" id="A0A3B3ICJ2"/>
<dbReference type="CTD" id="157313"/>
<feature type="compositionally biased region" description="Low complexity" evidence="7">
    <location>
        <begin position="639"/>
        <end position="660"/>
    </location>
</feature>
<dbReference type="Bgee" id="ENSORLG00000026010">
    <property type="expression patterns" value="Expressed in testis and 13 other cell types or tissues"/>
</dbReference>
<name>A0A3B3ICJ2_ORYLA</name>
<accession>A0A3B3ICJ2</accession>
<dbReference type="OrthoDB" id="9947694at2759"/>
<evidence type="ECO:0000256" key="3">
    <source>
        <dbReference type="ARBA" id="ARBA00022553"/>
    </source>
</evidence>
<evidence type="ECO:0000256" key="6">
    <source>
        <dbReference type="ARBA" id="ARBA00023306"/>
    </source>
</evidence>
<keyword evidence="3" id="KW-0597">Phosphoprotein</keyword>
<dbReference type="GeneTree" id="ENSGT00940000167358"/>
<keyword evidence="10" id="KW-1185">Reference proteome</keyword>
<reference evidence="9" key="3">
    <citation type="submission" date="2025-09" db="UniProtKB">
        <authorList>
            <consortium name="Ensembl"/>
        </authorList>
    </citation>
    <scope>IDENTIFICATION</scope>
    <source>
        <strain evidence="9">Hd-rR</strain>
    </source>
</reference>
<reference evidence="9 10" key="1">
    <citation type="journal article" date="2007" name="Nature">
        <title>The medaka draft genome and insights into vertebrate genome evolution.</title>
        <authorList>
            <person name="Kasahara M."/>
            <person name="Naruse K."/>
            <person name="Sasaki S."/>
            <person name="Nakatani Y."/>
            <person name="Qu W."/>
            <person name="Ahsan B."/>
            <person name="Yamada T."/>
            <person name="Nagayasu Y."/>
            <person name="Doi K."/>
            <person name="Kasai Y."/>
            <person name="Jindo T."/>
            <person name="Kobayashi D."/>
            <person name="Shimada A."/>
            <person name="Toyoda A."/>
            <person name="Kuroki Y."/>
            <person name="Fujiyama A."/>
            <person name="Sasaki T."/>
            <person name="Shimizu A."/>
            <person name="Asakawa S."/>
            <person name="Shimizu N."/>
            <person name="Hashimoto S."/>
            <person name="Yang J."/>
            <person name="Lee Y."/>
            <person name="Matsushima K."/>
            <person name="Sugano S."/>
            <person name="Sakaizumi M."/>
            <person name="Narita T."/>
            <person name="Ohishi K."/>
            <person name="Haga S."/>
            <person name="Ohta F."/>
            <person name="Nomoto H."/>
            <person name="Nogata K."/>
            <person name="Morishita T."/>
            <person name="Endo T."/>
            <person name="Shin-I T."/>
            <person name="Takeda H."/>
            <person name="Morishita S."/>
            <person name="Kohara Y."/>
        </authorList>
    </citation>
    <scope>NUCLEOTIDE SEQUENCE [LARGE SCALE GENOMIC DNA]</scope>
    <source>
        <strain evidence="9 10">Hd-rR</strain>
    </source>
</reference>
<reference evidence="9" key="2">
    <citation type="submission" date="2025-08" db="UniProtKB">
        <authorList>
            <consortium name="Ensembl"/>
        </authorList>
    </citation>
    <scope>IDENTIFICATION</scope>
    <source>
        <strain evidence="9">Hd-rR</strain>
    </source>
</reference>
<feature type="region of interest" description="Disordered" evidence="7">
    <location>
        <begin position="136"/>
        <end position="296"/>
    </location>
</feature>
<evidence type="ECO:0000313" key="9">
    <source>
        <dbReference type="Ensembl" id="ENSORLP00000041620.1"/>
    </source>
</evidence>
<feature type="compositionally biased region" description="Basic residues" evidence="7">
    <location>
        <begin position="556"/>
        <end position="566"/>
    </location>
</feature>
<dbReference type="PANTHER" id="PTHR21603:SF16">
    <property type="entry name" value="CELL DIVISION CYCLE-ASSOCIATED PROTEIN 2"/>
    <property type="match status" value="1"/>
</dbReference>
<keyword evidence="2" id="KW-1017">Isopeptide bond</keyword>
<dbReference type="AlphaFoldDB" id="A0A3B3ICJ2"/>
<dbReference type="FunCoup" id="A0A3B3ICJ2">
    <property type="interactions" value="835"/>
</dbReference>
<evidence type="ECO:0000256" key="2">
    <source>
        <dbReference type="ARBA" id="ARBA00022499"/>
    </source>
</evidence>
<dbReference type="STRING" id="8090.ENSORLP00000041620"/>
<dbReference type="KEGG" id="ola:101164815"/>
<feature type="compositionally biased region" description="Low complexity" evidence="7">
    <location>
        <begin position="47"/>
        <end position="57"/>
    </location>
</feature>
<dbReference type="GeneID" id="101164815"/>
<feature type="compositionally biased region" description="Polar residues" evidence="7">
    <location>
        <begin position="27"/>
        <end position="46"/>
    </location>
</feature>